<accession>A0A3D8J3G7</accession>
<reference evidence="3 4" key="1">
    <citation type="submission" date="2018-04" db="EMBL/GenBank/DDBJ databases">
        <title>Novel Campyloabacter and Helicobacter Species and Strains.</title>
        <authorList>
            <person name="Mannion A.J."/>
            <person name="Shen Z."/>
            <person name="Fox J.G."/>
        </authorList>
    </citation>
    <scope>NUCLEOTIDE SEQUENCE [LARGE SCALE GENOMIC DNA]</scope>
    <source>
        <strain evidence="3 4">MIT 04-9362</strain>
    </source>
</reference>
<keyword evidence="3" id="KW-0808">Transferase</keyword>
<name>A0A3D8J3G7_9HELI</name>
<dbReference type="InterPro" id="IPR036868">
    <property type="entry name" value="TusA-like_sf"/>
</dbReference>
<dbReference type="PANTHER" id="PTHR33279:SF6">
    <property type="entry name" value="SULFUR CARRIER PROTEIN YEDF-RELATED"/>
    <property type="match status" value="1"/>
</dbReference>
<proteinExistence type="inferred from homology"/>
<comment type="caution">
    <text evidence="3">The sequence shown here is derived from an EMBL/GenBank/DDBJ whole genome shotgun (WGS) entry which is preliminary data.</text>
</comment>
<dbReference type="Pfam" id="PF01206">
    <property type="entry name" value="TusA"/>
    <property type="match status" value="1"/>
</dbReference>
<evidence type="ECO:0000259" key="2">
    <source>
        <dbReference type="PROSITE" id="PS01148"/>
    </source>
</evidence>
<dbReference type="Gene3D" id="3.30.110.40">
    <property type="entry name" value="TusA-like domain"/>
    <property type="match status" value="1"/>
</dbReference>
<dbReference type="GO" id="GO:0016740">
    <property type="term" value="F:transferase activity"/>
    <property type="evidence" value="ECO:0007669"/>
    <property type="project" value="UniProtKB-KW"/>
</dbReference>
<protein>
    <submittedName>
        <fullName evidence="3">Putative sulfurtransferase YedF</fullName>
    </submittedName>
</protein>
<organism evidence="3 4">
    <name type="scientific">Helicobacter anseris</name>
    <dbReference type="NCBI Taxonomy" id="375926"/>
    <lineage>
        <taxon>Bacteria</taxon>
        <taxon>Pseudomonadati</taxon>
        <taxon>Campylobacterota</taxon>
        <taxon>Epsilonproteobacteria</taxon>
        <taxon>Campylobacterales</taxon>
        <taxon>Helicobacteraceae</taxon>
        <taxon>Helicobacter</taxon>
    </lineage>
</organism>
<dbReference type="SUPFAM" id="SSF64307">
    <property type="entry name" value="SirA-like"/>
    <property type="match status" value="1"/>
</dbReference>
<sequence>MKNYAIDYHLDLRGEPCPYPAIKGLEALQQLKKGEILQILSDCPQSIHNIPIDAKNYGYDVLEILQDGVDLCYIIQRNF</sequence>
<dbReference type="PANTHER" id="PTHR33279">
    <property type="entry name" value="SULFUR CARRIER PROTEIN YEDF-RELATED"/>
    <property type="match status" value="1"/>
</dbReference>
<gene>
    <name evidence="3" type="ORF">CQA57_07190</name>
</gene>
<dbReference type="RefSeq" id="WP_115579563.1">
    <property type="nucleotide sequence ID" value="NZ_NXLX01000022.1"/>
</dbReference>
<dbReference type="OrthoDB" id="5325383at2"/>
<dbReference type="NCBIfam" id="NF008242">
    <property type="entry name" value="PRK11018.1"/>
    <property type="match status" value="1"/>
</dbReference>
<comment type="similarity">
    <text evidence="1">Belongs to the sulfur carrier protein TusA family.</text>
</comment>
<keyword evidence="4" id="KW-1185">Reference proteome</keyword>
<evidence type="ECO:0000313" key="3">
    <source>
        <dbReference type="EMBL" id="RDU72019.1"/>
    </source>
</evidence>
<dbReference type="PROSITE" id="PS01148">
    <property type="entry name" value="UPF0033"/>
    <property type="match status" value="1"/>
</dbReference>
<evidence type="ECO:0000256" key="1">
    <source>
        <dbReference type="ARBA" id="ARBA00008984"/>
    </source>
</evidence>
<dbReference type="AlphaFoldDB" id="A0A3D8J3G7"/>
<feature type="domain" description="UPF0033" evidence="2">
    <location>
        <begin position="10"/>
        <end position="34"/>
    </location>
</feature>
<evidence type="ECO:0000313" key="4">
    <source>
        <dbReference type="Proteomes" id="UP000256695"/>
    </source>
</evidence>
<dbReference type="EMBL" id="NXLX01000022">
    <property type="protein sequence ID" value="RDU72019.1"/>
    <property type="molecule type" value="Genomic_DNA"/>
</dbReference>
<dbReference type="InterPro" id="IPR001455">
    <property type="entry name" value="TusA-like"/>
</dbReference>
<dbReference type="Proteomes" id="UP000256695">
    <property type="component" value="Unassembled WGS sequence"/>
</dbReference>